<comment type="subcellular location">
    <subcellularLocation>
        <location evidence="2 8">Cytoplasm</location>
    </subcellularLocation>
</comment>
<accession>A0ABU9VS52</accession>
<dbReference type="CDD" id="cd04471">
    <property type="entry name" value="S1_RNase_R"/>
    <property type="match status" value="1"/>
</dbReference>
<dbReference type="Gene3D" id="2.40.50.140">
    <property type="entry name" value="Nucleic acid-binding proteins"/>
    <property type="match status" value="3"/>
</dbReference>
<evidence type="ECO:0000256" key="1">
    <source>
        <dbReference type="ARBA" id="ARBA00001849"/>
    </source>
</evidence>
<dbReference type="SMART" id="SM00357">
    <property type="entry name" value="CSP"/>
    <property type="match status" value="2"/>
</dbReference>
<dbReference type="InterPro" id="IPR003029">
    <property type="entry name" value="S1_domain"/>
</dbReference>
<keyword evidence="5 8" id="KW-0378">Hydrolase</keyword>
<dbReference type="EMBL" id="JBCITM010000003">
    <property type="protein sequence ID" value="MEN1759833.1"/>
    <property type="molecule type" value="Genomic_DNA"/>
</dbReference>
<evidence type="ECO:0000256" key="8">
    <source>
        <dbReference type="HAMAP-Rule" id="MF_01895"/>
    </source>
</evidence>
<dbReference type="NCBIfam" id="TIGR00358">
    <property type="entry name" value="3_prime_RNase"/>
    <property type="match status" value="1"/>
</dbReference>
<evidence type="ECO:0000313" key="12">
    <source>
        <dbReference type="Proteomes" id="UP001407405"/>
    </source>
</evidence>
<dbReference type="EC" id="3.1.13.1" evidence="8"/>
<reference evidence="11 12" key="1">
    <citation type="submission" date="2024-04" db="EMBL/GenBank/DDBJ databases">
        <title>Genome sequencing and metabolic network reconstruction of aminoacids and betaine degradation by Anoxynatronum sibiricum.</title>
        <authorList>
            <person name="Detkova E.N."/>
            <person name="Boltjanskaja Y.V."/>
            <person name="Mardanov A.V."/>
            <person name="Kevbrin V."/>
        </authorList>
    </citation>
    <scope>NUCLEOTIDE SEQUENCE [LARGE SCALE GENOMIC DNA]</scope>
    <source>
        <strain evidence="11 12">Z-7981</strain>
    </source>
</reference>
<keyword evidence="9" id="KW-0175">Coiled coil</keyword>
<dbReference type="InterPro" id="IPR013223">
    <property type="entry name" value="RNase_B_OB_dom"/>
</dbReference>
<dbReference type="InterPro" id="IPR004476">
    <property type="entry name" value="RNase_II/RNase_R"/>
</dbReference>
<dbReference type="Pfam" id="PF17876">
    <property type="entry name" value="CSD2"/>
    <property type="match status" value="1"/>
</dbReference>
<comment type="function">
    <text evidence="8">3'-5' exoribonuclease that releases 5'-nucleoside monophosphates and is involved in maturation of structured RNAs.</text>
</comment>
<dbReference type="SUPFAM" id="SSF50249">
    <property type="entry name" value="Nucleic acid-binding proteins"/>
    <property type="match status" value="3"/>
</dbReference>
<feature type="coiled-coil region" evidence="9">
    <location>
        <begin position="586"/>
        <end position="616"/>
    </location>
</feature>
<evidence type="ECO:0000256" key="5">
    <source>
        <dbReference type="ARBA" id="ARBA00022801"/>
    </source>
</evidence>
<dbReference type="InterPro" id="IPR011805">
    <property type="entry name" value="RNase_R"/>
</dbReference>
<evidence type="ECO:0000313" key="11">
    <source>
        <dbReference type="EMBL" id="MEN1759833.1"/>
    </source>
</evidence>
<feature type="domain" description="S1 motif" evidence="10">
    <location>
        <begin position="624"/>
        <end position="704"/>
    </location>
</feature>
<protein>
    <recommendedName>
        <fullName evidence="8">Ribonuclease R</fullName>
        <shortName evidence="8">RNase R</shortName>
        <ecNumber evidence="8">3.1.13.1</ecNumber>
    </recommendedName>
</protein>
<evidence type="ECO:0000256" key="6">
    <source>
        <dbReference type="ARBA" id="ARBA00022839"/>
    </source>
</evidence>
<evidence type="ECO:0000256" key="9">
    <source>
        <dbReference type="SAM" id="Coils"/>
    </source>
</evidence>
<comment type="caution">
    <text evidence="11">The sequence shown here is derived from an EMBL/GenBank/DDBJ whole genome shotgun (WGS) entry which is preliminary data.</text>
</comment>
<evidence type="ECO:0000259" key="10">
    <source>
        <dbReference type="PROSITE" id="PS50126"/>
    </source>
</evidence>
<sequence>MKEQVITCMKTSAYRPMLIHELMEALEIDKSQRKMFQEVLEQLVQEGLVMQTRKRRYGIPEKMGYMMGTLKGHMKGFGFVDADDRSLPSAYISANAMKGALHMDRVLVRIRQASVDGQKAEGEIATVLQRGLTDIPGTYEKGKKYGFVVPDDPRINTDIFIPSDRAKGVPNGHKVVCRITQWPENRRNPEGKITEVLGNPADPETDMLAIIAKHGLKESFPKAVLKEARGIDQQISQKEISKRLDLRKMQIITIDGPDAKDLDDAISVEGLENEVIRLGVHIADVAHYVKAGTRLDAEAHERGTSVYLVDRVLPMLPPELSNGICSLNPGEDRLTLSVFMNIDRKGNVIKHDICETVINSKERMIYDDISDLLEHQNGEMMKRYHHLKNDLKQMETLYRRLRHKRDDRGSIDFHFAEAKVILDDKGNPLDIVLEQRRTANRMIEEFMLVCNETVAEHYYWLKQPFVYRVHEDPDEEKMQELRVFVHHFGHQLKGSGDDLHPKVLQELLAAVEGKKEAPVINTMMLRSLKKARYTAVHGTHFGLAARYYSHFTSPIRRYPDLAIHRIIKNVLAKGVVTNDDEKENVVARLEKTAAHASEQERTAEEAERETVDLKKALYMQSRIGNEYEGLISGITSFGMFIELENTVEGLIRLSDLEDDYYIFDQQHLTLTGERTKKRFQIGEPVRVRVAGVEVMQRQIDFELIEVLDVKN</sequence>
<evidence type="ECO:0000256" key="2">
    <source>
        <dbReference type="ARBA" id="ARBA00004496"/>
    </source>
</evidence>
<dbReference type="InterPro" id="IPR011129">
    <property type="entry name" value="CSD"/>
</dbReference>
<keyword evidence="3 8" id="KW-0963">Cytoplasm</keyword>
<dbReference type="Pfam" id="PF08206">
    <property type="entry name" value="OB_RNB"/>
    <property type="match status" value="1"/>
</dbReference>
<dbReference type="Proteomes" id="UP001407405">
    <property type="component" value="Unassembled WGS sequence"/>
</dbReference>
<dbReference type="GO" id="GO:0008859">
    <property type="term" value="F:exoribonuclease II activity"/>
    <property type="evidence" value="ECO:0007669"/>
    <property type="project" value="UniProtKB-EC"/>
</dbReference>
<keyword evidence="4 8" id="KW-0540">Nuclease</keyword>
<dbReference type="PROSITE" id="PS01175">
    <property type="entry name" value="RIBONUCLEASE_II"/>
    <property type="match status" value="1"/>
</dbReference>
<dbReference type="SMART" id="SM00316">
    <property type="entry name" value="S1"/>
    <property type="match status" value="1"/>
</dbReference>
<dbReference type="InterPro" id="IPR040476">
    <property type="entry name" value="CSD2"/>
</dbReference>
<dbReference type="PANTHER" id="PTHR23355:SF9">
    <property type="entry name" value="DIS3-LIKE EXONUCLEASE 2"/>
    <property type="match status" value="1"/>
</dbReference>
<proteinExistence type="inferred from homology"/>
<dbReference type="PANTHER" id="PTHR23355">
    <property type="entry name" value="RIBONUCLEASE"/>
    <property type="match status" value="1"/>
</dbReference>
<comment type="similarity">
    <text evidence="8">Belongs to the RNR ribonuclease family. RNase R subfamily.</text>
</comment>
<dbReference type="Pfam" id="PF00773">
    <property type="entry name" value="RNB"/>
    <property type="match status" value="1"/>
</dbReference>
<dbReference type="Pfam" id="PF00575">
    <property type="entry name" value="S1"/>
    <property type="match status" value="1"/>
</dbReference>
<evidence type="ECO:0000256" key="3">
    <source>
        <dbReference type="ARBA" id="ARBA00022490"/>
    </source>
</evidence>
<dbReference type="HAMAP" id="MF_01895">
    <property type="entry name" value="RNase_R"/>
    <property type="match status" value="1"/>
</dbReference>
<gene>
    <name evidence="8 11" type="primary">rnr</name>
    <name evidence="11" type="ORF">AAIG11_05050</name>
</gene>
<name>A0ABU9VS52_9CLOT</name>
<dbReference type="InterPro" id="IPR001900">
    <property type="entry name" value="RNase_II/R"/>
</dbReference>
<dbReference type="SMART" id="SM00955">
    <property type="entry name" value="RNB"/>
    <property type="match status" value="1"/>
</dbReference>
<keyword evidence="12" id="KW-1185">Reference proteome</keyword>
<organism evidence="11 12">
    <name type="scientific">Anoxynatronum sibiricum</name>
    <dbReference type="NCBI Taxonomy" id="210623"/>
    <lineage>
        <taxon>Bacteria</taxon>
        <taxon>Bacillati</taxon>
        <taxon>Bacillota</taxon>
        <taxon>Clostridia</taxon>
        <taxon>Eubacteriales</taxon>
        <taxon>Clostridiaceae</taxon>
        <taxon>Anoxynatronum</taxon>
    </lineage>
</organism>
<keyword evidence="7 8" id="KW-0694">RNA-binding</keyword>
<dbReference type="InterPro" id="IPR050180">
    <property type="entry name" value="RNR_Ribonuclease"/>
</dbReference>
<evidence type="ECO:0000256" key="7">
    <source>
        <dbReference type="ARBA" id="ARBA00022884"/>
    </source>
</evidence>
<evidence type="ECO:0000256" key="4">
    <source>
        <dbReference type="ARBA" id="ARBA00022722"/>
    </source>
</evidence>
<dbReference type="InterPro" id="IPR012340">
    <property type="entry name" value="NA-bd_OB-fold"/>
</dbReference>
<dbReference type="PROSITE" id="PS50126">
    <property type="entry name" value="S1"/>
    <property type="match status" value="1"/>
</dbReference>
<keyword evidence="6 8" id="KW-0269">Exonuclease</keyword>
<comment type="catalytic activity">
    <reaction evidence="1 8">
        <text>Exonucleolytic cleavage in the 3'- to 5'-direction to yield nucleoside 5'-phosphates.</text>
        <dbReference type="EC" id="3.1.13.1"/>
    </reaction>
</comment>
<dbReference type="InterPro" id="IPR022966">
    <property type="entry name" value="RNase_II/R_CS"/>
</dbReference>
<dbReference type="NCBIfam" id="TIGR02063">
    <property type="entry name" value="RNase_R"/>
    <property type="match status" value="1"/>
</dbReference>